<dbReference type="HAMAP" id="MF_00186">
    <property type="entry name" value="Glycerol_kin"/>
    <property type="match status" value="1"/>
</dbReference>
<dbReference type="EC" id="2.7.1.30" evidence="10"/>
<reference evidence="14 15" key="1">
    <citation type="submission" date="2020-01" db="EMBL/GenBank/DDBJ databases">
        <title>Investigation of new actinobacteria for the biodesulphurisation of diesel fuel.</title>
        <authorList>
            <person name="Athi Narayanan S.M."/>
        </authorList>
    </citation>
    <scope>NUCLEOTIDE SEQUENCE [LARGE SCALE GENOMIC DNA]</scope>
    <source>
        <strain evidence="14 15">213E</strain>
    </source>
</reference>
<feature type="binding site" evidence="10">
    <location>
        <position position="311"/>
    </location>
    <ligand>
        <name>ATP</name>
        <dbReference type="ChEBI" id="CHEBI:30616"/>
    </ligand>
</feature>
<comment type="pathway">
    <text evidence="1 10">Polyol metabolism; glycerol degradation via glycerol kinase pathway; sn-glycerol 3-phosphate from glycerol: step 1/1.</text>
</comment>
<dbReference type="PROSITE" id="PS00445">
    <property type="entry name" value="FGGY_KINASES_2"/>
    <property type="match status" value="1"/>
</dbReference>
<dbReference type="InterPro" id="IPR000577">
    <property type="entry name" value="Carb_kinase_FGGY"/>
</dbReference>
<keyword evidence="7 10" id="KW-0067">ATP-binding</keyword>
<evidence type="ECO:0000256" key="8">
    <source>
        <dbReference type="ARBA" id="ARBA00052101"/>
    </source>
</evidence>
<keyword evidence="5 10" id="KW-0418">Kinase</keyword>
<feature type="domain" description="Carbohydrate kinase FGGY C-terminal" evidence="13">
    <location>
        <begin position="258"/>
        <end position="447"/>
    </location>
</feature>
<gene>
    <name evidence="10 14" type="primary">glpK</name>
    <name evidence="14" type="ORF">GYA93_10035</name>
</gene>
<dbReference type="GO" id="GO:0006072">
    <property type="term" value="P:glycerol-3-phosphate metabolic process"/>
    <property type="evidence" value="ECO:0007669"/>
    <property type="project" value="InterPro"/>
</dbReference>
<keyword evidence="6 10" id="KW-0319">Glycerol metabolism</keyword>
<dbReference type="PANTHER" id="PTHR10196">
    <property type="entry name" value="SUGAR KINASE"/>
    <property type="match status" value="1"/>
</dbReference>
<feature type="binding site" evidence="10">
    <location>
        <position position="241"/>
    </location>
    <ligand>
        <name>sn-glycerol 3-phosphate</name>
        <dbReference type="ChEBI" id="CHEBI:57597"/>
    </ligand>
</feature>
<dbReference type="FunFam" id="3.30.420.40:FF:000008">
    <property type="entry name" value="Glycerol kinase"/>
    <property type="match status" value="1"/>
</dbReference>
<feature type="binding site" evidence="10">
    <location>
        <position position="78"/>
    </location>
    <ligand>
        <name>glycerol</name>
        <dbReference type="ChEBI" id="CHEBI:17754"/>
    </ligand>
</feature>
<dbReference type="GO" id="GO:0005829">
    <property type="term" value="C:cytosol"/>
    <property type="evidence" value="ECO:0007669"/>
    <property type="project" value="TreeGrafter"/>
</dbReference>
<feature type="binding site" evidence="10">
    <location>
        <position position="9"/>
    </location>
    <ligand>
        <name>ATP</name>
        <dbReference type="ChEBI" id="CHEBI:30616"/>
    </ligand>
</feature>
<sequence>MSIDQGTTSTRAIVFDRSGRVVSSEQIEHRQIFPRPGWVEHDPAEIWRNTRRVAAAALAAVDLTVDDIRACGLTNQRETTMAWDRSTGEPLHNAIVWQDTRTADLCVELGGDAGTDRYRTRTGLPLSTYFSGPKMRWLLDHVPAVAERARNGELCFGTMDSWISWNMTGGPAGGLHITDVTNASRTMLMDLHTLAWDEQICAEMGIPTDALPQIRSSSQVYGALREHGSLPGVPFAGILGDQQAATFGQACLSAGEAKNTYGTGNFLLLNTGTDVVFSDHGLLTTVCYQIGDAAPHYALEGSIAVTGSLVQWLRDNLGIITDSAEVETLARQVDDNGGVYVVPAFSGLFAPRWRPDARGVIVGLTRFADKRHIARAALEASAFQTREVIEAMQADSGVALSTLKVDGGMVVNDLLMQFQADILDVPVSRPVVNETTALGAAYAAGLAVGYWSGEDEIRANWAEHTRWTPSMEADERARLYREWNRAVEHSLDLA</sequence>
<comment type="caution">
    <text evidence="14">The sequence shown here is derived from an EMBL/GenBank/DDBJ whole genome shotgun (WGS) entry which is preliminary data.</text>
</comment>
<evidence type="ECO:0000313" key="14">
    <source>
        <dbReference type="EMBL" id="NDK89915.1"/>
    </source>
</evidence>
<feature type="binding site" evidence="10">
    <location>
        <position position="307"/>
    </location>
    <ligand>
        <name>ATP</name>
        <dbReference type="ChEBI" id="CHEBI:30616"/>
    </ligand>
</feature>
<dbReference type="PIRSF" id="PIRSF000538">
    <property type="entry name" value="GlpK"/>
    <property type="match status" value="1"/>
</dbReference>
<feature type="binding site" evidence="10">
    <location>
        <position position="11"/>
    </location>
    <ligand>
        <name>ADP</name>
        <dbReference type="ChEBI" id="CHEBI:456216"/>
    </ligand>
</feature>
<evidence type="ECO:0000259" key="13">
    <source>
        <dbReference type="Pfam" id="PF02782"/>
    </source>
</evidence>
<dbReference type="RefSeq" id="WP_059036063.1">
    <property type="nucleotide sequence ID" value="NZ_JAADZU010000026.1"/>
</dbReference>
<feature type="binding site" evidence="10">
    <location>
        <position position="8"/>
    </location>
    <ligand>
        <name>ATP</name>
        <dbReference type="ChEBI" id="CHEBI:30616"/>
    </ligand>
</feature>
<dbReference type="InterPro" id="IPR005999">
    <property type="entry name" value="Glycerol_kin"/>
</dbReference>
<feature type="domain" description="Carbohydrate kinase FGGY N-terminal" evidence="12">
    <location>
        <begin position="2"/>
        <end position="248"/>
    </location>
</feature>
<feature type="binding site" evidence="10">
    <location>
        <position position="77"/>
    </location>
    <ligand>
        <name>sn-glycerol 3-phosphate</name>
        <dbReference type="ChEBI" id="CHEBI:57597"/>
    </ligand>
</feature>
<feature type="binding site" evidence="10">
    <location>
        <position position="242"/>
    </location>
    <ligand>
        <name>glycerol</name>
        <dbReference type="ChEBI" id="CHEBI:17754"/>
    </ligand>
</feature>
<feature type="binding site" evidence="10">
    <location>
        <position position="7"/>
    </location>
    <ligand>
        <name>sn-glycerol 3-phosphate</name>
        <dbReference type="ChEBI" id="CHEBI:57597"/>
    </ligand>
</feature>
<name>A0A7K3LNU0_9ACTN</name>
<dbReference type="Proteomes" id="UP000466307">
    <property type="component" value="Unassembled WGS sequence"/>
</dbReference>
<dbReference type="FunFam" id="3.30.420.40:FF:000007">
    <property type="entry name" value="Glycerol kinase"/>
    <property type="match status" value="1"/>
</dbReference>
<organism evidence="14 15">
    <name type="scientific">Gordonia desulfuricans</name>
    <dbReference type="NCBI Taxonomy" id="89051"/>
    <lineage>
        <taxon>Bacteria</taxon>
        <taxon>Bacillati</taxon>
        <taxon>Actinomycetota</taxon>
        <taxon>Actinomycetes</taxon>
        <taxon>Mycobacteriales</taxon>
        <taxon>Gordoniaceae</taxon>
        <taxon>Gordonia</taxon>
    </lineage>
</organism>
<feature type="binding site" evidence="10">
    <location>
        <position position="263"/>
    </location>
    <ligand>
        <name>ATP</name>
        <dbReference type="ChEBI" id="CHEBI:30616"/>
    </ligand>
</feature>
<evidence type="ECO:0000256" key="1">
    <source>
        <dbReference type="ARBA" id="ARBA00005190"/>
    </source>
</evidence>
<dbReference type="UniPathway" id="UPA00618">
    <property type="reaction ID" value="UER00672"/>
</dbReference>
<feature type="binding site" evidence="10">
    <location>
        <position position="129"/>
    </location>
    <ligand>
        <name>sn-glycerol 3-phosphate</name>
        <dbReference type="ChEBI" id="CHEBI:57597"/>
    </ligand>
</feature>
<accession>A0A7K3LNU0</accession>
<dbReference type="Pfam" id="PF00370">
    <property type="entry name" value="FGGY_N"/>
    <property type="match status" value="1"/>
</dbReference>
<dbReference type="GO" id="GO:0019563">
    <property type="term" value="P:glycerol catabolic process"/>
    <property type="evidence" value="ECO:0007669"/>
    <property type="project" value="UniProtKB-UniRule"/>
</dbReference>
<dbReference type="Pfam" id="PF02782">
    <property type="entry name" value="FGGY_C"/>
    <property type="match status" value="1"/>
</dbReference>
<comment type="catalytic activity">
    <reaction evidence="8 10">
        <text>glycerol + ATP = sn-glycerol 3-phosphate + ADP + H(+)</text>
        <dbReference type="Rhea" id="RHEA:21644"/>
        <dbReference type="ChEBI" id="CHEBI:15378"/>
        <dbReference type="ChEBI" id="CHEBI:17754"/>
        <dbReference type="ChEBI" id="CHEBI:30616"/>
        <dbReference type="ChEBI" id="CHEBI:57597"/>
        <dbReference type="ChEBI" id="CHEBI:456216"/>
        <dbReference type="EC" id="2.7.1.30"/>
    </reaction>
</comment>
<evidence type="ECO:0000256" key="9">
    <source>
        <dbReference type="ARBA" id="ARBA00054633"/>
    </source>
</evidence>
<feature type="binding site" evidence="10">
    <location>
        <position position="7"/>
    </location>
    <ligand>
        <name>ATP</name>
        <dbReference type="ChEBI" id="CHEBI:30616"/>
    </ligand>
</feature>
<comment type="similarity">
    <text evidence="2 10 11">Belongs to the FGGY kinase family.</text>
</comment>
<evidence type="ECO:0000256" key="4">
    <source>
        <dbReference type="ARBA" id="ARBA00022741"/>
    </source>
</evidence>
<dbReference type="InterPro" id="IPR018484">
    <property type="entry name" value="FGGY_N"/>
</dbReference>
<evidence type="ECO:0000259" key="12">
    <source>
        <dbReference type="Pfam" id="PF00370"/>
    </source>
</evidence>
<dbReference type="Gene3D" id="3.30.420.40">
    <property type="match status" value="2"/>
</dbReference>
<dbReference type="EMBL" id="JAADZU010000026">
    <property type="protein sequence ID" value="NDK89915.1"/>
    <property type="molecule type" value="Genomic_DNA"/>
</dbReference>
<feature type="binding site" evidence="10">
    <location>
        <position position="78"/>
    </location>
    <ligand>
        <name>sn-glycerol 3-phosphate</name>
        <dbReference type="ChEBI" id="CHEBI:57597"/>
    </ligand>
</feature>
<feature type="binding site" evidence="10">
    <location>
        <position position="412"/>
    </location>
    <ligand>
        <name>ADP</name>
        <dbReference type="ChEBI" id="CHEBI:456216"/>
    </ligand>
</feature>
<dbReference type="GO" id="GO:0004370">
    <property type="term" value="F:glycerol kinase activity"/>
    <property type="evidence" value="ECO:0007669"/>
    <property type="project" value="UniProtKB-UniRule"/>
</dbReference>
<dbReference type="SUPFAM" id="SSF53067">
    <property type="entry name" value="Actin-like ATPase domain"/>
    <property type="match status" value="2"/>
</dbReference>
<evidence type="ECO:0000256" key="3">
    <source>
        <dbReference type="ARBA" id="ARBA00022679"/>
    </source>
</evidence>
<feature type="binding site" evidence="10">
    <location>
        <position position="263"/>
    </location>
    <ligand>
        <name>ADP</name>
        <dbReference type="ChEBI" id="CHEBI:456216"/>
    </ligand>
</feature>
<keyword evidence="15" id="KW-1185">Reference proteome</keyword>
<proteinExistence type="inferred from homology"/>
<feature type="binding site" evidence="10">
    <location>
        <position position="129"/>
    </location>
    <ligand>
        <name>glycerol</name>
        <dbReference type="ChEBI" id="CHEBI:17754"/>
    </ligand>
</feature>
<evidence type="ECO:0000256" key="10">
    <source>
        <dbReference type="HAMAP-Rule" id="MF_00186"/>
    </source>
</evidence>
<evidence type="ECO:0000313" key="15">
    <source>
        <dbReference type="Proteomes" id="UP000466307"/>
    </source>
</evidence>
<dbReference type="InterPro" id="IPR018485">
    <property type="entry name" value="FGGY_C"/>
</dbReference>
<dbReference type="GO" id="GO:0005524">
    <property type="term" value="F:ATP binding"/>
    <property type="evidence" value="ECO:0007669"/>
    <property type="project" value="UniProtKB-UniRule"/>
</dbReference>
<evidence type="ECO:0000256" key="5">
    <source>
        <dbReference type="ARBA" id="ARBA00022777"/>
    </source>
</evidence>
<dbReference type="InterPro" id="IPR043129">
    <property type="entry name" value="ATPase_NBD"/>
</dbReference>
<comment type="function">
    <text evidence="9 10">Key enzyme in the regulation of glycerol uptake and metabolism. Catalyzes the phosphorylation of glycerol to yield sn-glycerol 3-phosphate.</text>
</comment>
<keyword evidence="3 10" id="KW-0808">Transferase</keyword>
<dbReference type="NCBIfam" id="TIGR01311">
    <property type="entry name" value="glycerol_kin"/>
    <property type="match status" value="1"/>
</dbReference>
<feature type="binding site" evidence="10">
    <location>
        <position position="408"/>
    </location>
    <ligand>
        <name>ATP</name>
        <dbReference type="ChEBI" id="CHEBI:30616"/>
    </ligand>
</feature>
<feature type="binding site" evidence="10">
    <location>
        <position position="241"/>
    </location>
    <ligand>
        <name>glycerol</name>
        <dbReference type="ChEBI" id="CHEBI:17754"/>
    </ligand>
</feature>
<evidence type="ECO:0000256" key="2">
    <source>
        <dbReference type="ARBA" id="ARBA00009156"/>
    </source>
</evidence>
<dbReference type="CDD" id="cd07769">
    <property type="entry name" value="ASKHA_NBD_FGGY_GK"/>
    <property type="match status" value="1"/>
</dbReference>
<evidence type="ECO:0000256" key="6">
    <source>
        <dbReference type="ARBA" id="ARBA00022798"/>
    </source>
</evidence>
<dbReference type="AlphaFoldDB" id="A0A7K3LNU0"/>
<feature type="binding site" evidence="10">
    <location>
        <position position="7"/>
    </location>
    <ligand>
        <name>ADP</name>
        <dbReference type="ChEBI" id="CHEBI:456216"/>
    </ligand>
</feature>
<dbReference type="PROSITE" id="PS00933">
    <property type="entry name" value="FGGY_KINASES_1"/>
    <property type="match status" value="1"/>
</dbReference>
<dbReference type="InterPro" id="IPR018483">
    <property type="entry name" value="Carb_kinase_FGGY_CS"/>
</dbReference>
<comment type="activity regulation">
    <text evidence="10">Inhibited by fructose 1,6-bisphosphate (FBP).</text>
</comment>
<evidence type="ECO:0000256" key="11">
    <source>
        <dbReference type="RuleBase" id="RU003733"/>
    </source>
</evidence>
<protein>
    <recommendedName>
        <fullName evidence="10">Glycerol kinase</fullName>
        <ecNumber evidence="10">2.7.1.30</ecNumber>
    </recommendedName>
    <alternativeName>
        <fullName evidence="10">ATP:glycerol 3-phosphotransferase</fullName>
    </alternativeName>
    <alternativeName>
        <fullName evidence="10">Glycerokinase</fullName>
        <shortName evidence="10">GK</shortName>
    </alternativeName>
</protein>
<feature type="binding site" evidence="10">
    <location>
        <position position="77"/>
    </location>
    <ligand>
        <name>glycerol</name>
        <dbReference type="ChEBI" id="CHEBI:17754"/>
    </ligand>
</feature>
<dbReference type="PANTHER" id="PTHR10196:SF69">
    <property type="entry name" value="GLYCEROL KINASE"/>
    <property type="match status" value="1"/>
</dbReference>
<evidence type="ECO:0000256" key="7">
    <source>
        <dbReference type="ARBA" id="ARBA00022840"/>
    </source>
</evidence>
<keyword evidence="4 10" id="KW-0547">Nucleotide-binding</keyword>
<feature type="binding site" evidence="10">
    <location>
        <position position="408"/>
    </location>
    <ligand>
        <name>ADP</name>
        <dbReference type="ChEBI" id="CHEBI:456216"/>
    </ligand>
</feature>
<dbReference type="NCBIfam" id="NF000756">
    <property type="entry name" value="PRK00047.1"/>
    <property type="match status" value="1"/>
</dbReference>
<feature type="binding site" evidence="10">
    <location>
        <position position="307"/>
    </location>
    <ligand>
        <name>ADP</name>
        <dbReference type="ChEBI" id="CHEBI:456216"/>
    </ligand>
</feature>